<feature type="chain" id="PRO_5022135861" description="Secreted protein" evidence="1">
    <location>
        <begin position="23"/>
        <end position="91"/>
    </location>
</feature>
<sequence length="91" mass="10157">MYKRWSMACIATCPLLVSGTTGVTVDHTSQQMDFAPAYRTTSLGRLSCVLLSFTSSCRCTSLLRYICPGTKDTWTLCASHLYAPFCRAFFH</sequence>
<keyword evidence="3" id="KW-1185">Reference proteome</keyword>
<organism evidence="2 3">
    <name type="scientific">Schizophyllum amplum</name>
    <dbReference type="NCBI Taxonomy" id="97359"/>
    <lineage>
        <taxon>Eukaryota</taxon>
        <taxon>Fungi</taxon>
        <taxon>Dikarya</taxon>
        <taxon>Basidiomycota</taxon>
        <taxon>Agaricomycotina</taxon>
        <taxon>Agaricomycetes</taxon>
        <taxon>Agaricomycetidae</taxon>
        <taxon>Agaricales</taxon>
        <taxon>Schizophyllaceae</taxon>
        <taxon>Schizophyllum</taxon>
    </lineage>
</organism>
<name>A0A550BYD4_9AGAR</name>
<proteinExistence type="predicted"/>
<evidence type="ECO:0000313" key="2">
    <source>
        <dbReference type="EMBL" id="TRM57555.1"/>
    </source>
</evidence>
<protein>
    <recommendedName>
        <fullName evidence="4">Secreted protein</fullName>
    </recommendedName>
</protein>
<reference evidence="2 3" key="1">
    <citation type="journal article" date="2019" name="New Phytol.">
        <title>Comparative genomics reveals unique wood-decay strategies and fruiting body development in the Schizophyllaceae.</title>
        <authorList>
            <person name="Almasi E."/>
            <person name="Sahu N."/>
            <person name="Krizsan K."/>
            <person name="Balint B."/>
            <person name="Kovacs G.M."/>
            <person name="Kiss B."/>
            <person name="Cseklye J."/>
            <person name="Drula E."/>
            <person name="Henrissat B."/>
            <person name="Nagy I."/>
            <person name="Chovatia M."/>
            <person name="Adam C."/>
            <person name="LaButti K."/>
            <person name="Lipzen A."/>
            <person name="Riley R."/>
            <person name="Grigoriev I.V."/>
            <person name="Nagy L.G."/>
        </authorList>
    </citation>
    <scope>NUCLEOTIDE SEQUENCE [LARGE SCALE GENOMIC DNA]</scope>
    <source>
        <strain evidence="2 3">NL-1724</strain>
    </source>
</reference>
<accession>A0A550BYD4</accession>
<comment type="caution">
    <text evidence="2">The sequence shown here is derived from an EMBL/GenBank/DDBJ whole genome shotgun (WGS) entry which is preliminary data.</text>
</comment>
<feature type="signal peptide" evidence="1">
    <location>
        <begin position="1"/>
        <end position="22"/>
    </location>
</feature>
<dbReference type="AlphaFoldDB" id="A0A550BYD4"/>
<dbReference type="Proteomes" id="UP000320762">
    <property type="component" value="Unassembled WGS sequence"/>
</dbReference>
<keyword evidence="1" id="KW-0732">Signal</keyword>
<evidence type="ECO:0000256" key="1">
    <source>
        <dbReference type="SAM" id="SignalP"/>
    </source>
</evidence>
<gene>
    <name evidence="2" type="ORF">BD626DRAFT_514277</name>
</gene>
<evidence type="ECO:0000313" key="3">
    <source>
        <dbReference type="Proteomes" id="UP000320762"/>
    </source>
</evidence>
<evidence type="ECO:0008006" key="4">
    <source>
        <dbReference type="Google" id="ProtNLM"/>
    </source>
</evidence>
<dbReference type="EMBL" id="VDMD01000045">
    <property type="protein sequence ID" value="TRM57555.1"/>
    <property type="molecule type" value="Genomic_DNA"/>
</dbReference>